<dbReference type="Proteomes" id="UP001596492">
    <property type="component" value="Unassembled WGS sequence"/>
</dbReference>
<dbReference type="SMART" id="SM01193">
    <property type="entry name" value="Enolase_N"/>
    <property type="match status" value="1"/>
</dbReference>
<dbReference type="SUPFAM" id="SSF51604">
    <property type="entry name" value="Enolase C-terminal domain-like"/>
    <property type="match status" value="1"/>
</dbReference>
<accession>A0ABW2IP42</accession>
<evidence type="ECO:0000256" key="7">
    <source>
        <dbReference type="ARBA" id="ARBA00023152"/>
    </source>
</evidence>
<evidence type="ECO:0000256" key="5">
    <source>
        <dbReference type="ARBA" id="ARBA00022525"/>
    </source>
</evidence>
<evidence type="ECO:0000256" key="4">
    <source>
        <dbReference type="ARBA" id="ARBA00017068"/>
    </source>
</evidence>
<dbReference type="InterPro" id="IPR036849">
    <property type="entry name" value="Enolase-like_C_sf"/>
</dbReference>
<feature type="binding site" evidence="10">
    <location>
        <position position="340"/>
    </location>
    <ligand>
        <name>(2R)-2-phosphoglycerate</name>
        <dbReference type="ChEBI" id="CHEBI:58289"/>
    </ligand>
</feature>
<dbReference type="HAMAP" id="MF_00318">
    <property type="entry name" value="Enolase"/>
    <property type="match status" value="1"/>
</dbReference>
<sequence length="432" mass="46257">MSSSKISKVVARRVWDSRGNPTVETDVYLENGAMGRAIAPAGASRGTREAVDLRDGGDRLGGMDVQGAVANVNEKLAPAMIGRDVLDQKGIDAQLIEIDGTKLKSAIGGNAMIATSLATLHAAAAYNEKPLWAHVASAYGRKPTMPLPEIQIFGGGAHAGRRVDVQDFMVMVPGAETFDEAMEITSNVYRAAGKIMAKRGHMAGVADEGGWWPVFSSNEEALETLTQAIEDAGEVPGERVIISLDIAASEFGNKDGYKLALEDRAIDTDGMIEILGKWIEKYPIASIEDPLAEDDVAGNQAFTKAFGDKVQIIGDDYLVTNAELVRQAAKDKACNAVLVKVNQAGTVSEAVETFEAANEVGYRSIVSARSGETEDVSITHLSIGLGAGQLKVGSFTRSERMAKWNECIRLQEEKEIGAFVGGEPLKNTWWKK</sequence>
<feature type="binding site" evidence="10">
    <location>
        <position position="288"/>
    </location>
    <ligand>
        <name>Mg(2+)</name>
        <dbReference type="ChEBI" id="CHEBI:18420"/>
    </ligand>
</feature>
<evidence type="ECO:0000259" key="12">
    <source>
        <dbReference type="SMART" id="SM01193"/>
    </source>
</evidence>
<feature type="domain" description="Enolase N-terminal" evidence="12">
    <location>
        <begin position="6"/>
        <end position="135"/>
    </location>
</feature>
<dbReference type="SUPFAM" id="SSF54826">
    <property type="entry name" value="Enolase N-terminal domain-like"/>
    <property type="match status" value="1"/>
</dbReference>
<dbReference type="CDD" id="cd03313">
    <property type="entry name" value="enolase"/>
    <property type="match status" value="1"/>
</dbReference>
<dbReference type="PRINTS" id="PR00148">
    <property type="entry name" value="ENOLASE"/>
</dbReference>
<keyword evidence="8 10" id="KW-0456">Lyase</keyword>
<dbReference type="PANTHER" id="PTHR11902">
    <property type="entry name" value="ENOLASE"/>
    <property type="match status" value="1"/>
</dbReference>
<feature type="binding site" evidence="10">
    <location>
        <position position="391"/>
    </location>
    <ligand>
        <name>(2R)-2-phosphoglycerate</name>
        <dbReference type="ChEBI" id="CHEBI:58289"/>
    </ligand>
</feature>
<feature type="binding site" evidence="10">
    <location>
        <position position="369"/>
    </location>
    <ligand>
        <name>(2R)-2-phosphoglycerate</name>
        <dbReference type="ChEBI" id="CHEBI:58289"/>
    </ligand>
</feature>
<dbReference type="InterPro" id="IPR020810">
    <property type="entry name" value="Enolase_C"/>
</dbReference>
<comment type="pathway">
    <text evidence="1 10">Carbohydrate degradation; glycolysis; pyruvate from D-glyceraldehyde 3-phosphate: step 4/5.</text>
</comment>
<protein>
    <recommendedName>
        <fullName evidence="4 10">Enolase</fullName>
        <ecNumber evidence="3 10">4.2.1.11</ecNumber>
    </recommendedName>
    <alternativeName>
        <fullName evidence="10">2-phospho-D-glycerate hydro-lyase</fullName>
    </alternativeName>
    <alternativeName>
        <fullName evidence="10">2-phosphoglycerate dehydratase</fullName>
    </alternativeName>
</protein>
<dbReference type="NCBIfam" id="TIGR01060">
    <property type="entry name" value="eno"/>
    <property type="match status" value="1"/>
</dbReference>
<comment type="caution">
    <text evidence="13">The sequence shown here is derived from an EMBL/GenBank/DDBJ whole genome shotgun (WGS) entry which is preliminary data.</text>
</comment>
<reference evidence="14" key="1">
    <citation type="journal article" date="2019" name="Int. J. Syst. Evol. Microbiol.">
        <title>The Global Catalogue of Microorganisms (GCM) 10K type strain sequencing project: providing services to taxonomists for standard genome sequencing and annotation.</title>
        <authorList>
            <consortium name="The Broad Institute Genomics Platform"/>
            <consortium name="The Broad Institute Genome Sequencing Center for Infectious Disease"/>
            <person name="Wu L."/>
            <person name="Ma J."/>
        </authorList>
    </citation>
    <scope>NUCLEOTIDE SEQUENCE [LARGE SCALE GENOMIC DNA]</scope>
    <source>
        <strain evidence="14">CCUG 51308</strain>
    </source>
</reference>
<dbReference type="PIRSF" id="PIRSF001400">
    <property type="entry name" value="Enolase"/>
    <property type="match status" value="1"/>
</dbReference>
<dbReference type="Pfam" id="PF00113">
    <property type="entry name" value="Enolase_C"/>
    <property type="match status" value="1"/>
</dbReference>
<comment type="function">
    <text evidence="9 10">Catalyzes the reversible conversion of 2-phosphoglycerate (2-PG) into phosphoenolpyruvate (PEP). It is essential for the degradation of carbohydrates via glycolysis.</text>
</comment>
<comment type="subcellular location">
    <subcellularLocation>
        <location evidence="10">Cytoplasm</location>
    </subcellularLocation>
    <subcellularLocation>
        <location evidence="10">Secreted</location>
    </subcellularLocation>
    <subcellularLocation>
        <location evidence="10">Cell surface</location>
    </subcellularLocation>
    <text evidence="10">Fractions of enolase are present in both the cytoplasm and on the cell surface.</text>
</comment>
<dbReference type="InterPro" id="IPR000941">
    <property type="entry name" value="Enolase"/>
</dbReference>
<dbReference type="InterPro" id="IPR029017">
    <property type="entry name" value="Enolase-like_N"/>
</dbReference>
<evidence type="ECO:0000256" key="8">
    <source>
        <dbReference type="ARBA" id="ARBA00023239"/>
    </source>
</evidence>
<proteinExistence type="inferred from homology"/>
<feature type="binding site" evidence="10">
    <location>
        <position position="370"/>
    </location>
    <ligand>
        <name>(2R)-2-phosphoglycerate</name>
        <dbReference type="ChEBI" id="CHEBI:58289"/>
    </ligand>
</feature>
<dbReference type="RefSeq" id="WP_382168409.1">
    <property type="nucleotide sequence ID" value="NZ_JBHTBR010000005.1"/>
</dbReference>
<name>A0ABW2IP42_9PROT</name>
<dbReference type="SFLD" id="SFLDS00001">
    <property type="entry name" value="Enolase"/>
    <property type="match status" value="1"/>
</dbReference>
<keyword evidence="6 10" id="KW-0460">Magnesium</keyword>
<gene>
    <name evidence="10 13" type="primary">eno</name>
    <name evidence="13" type="ORF">ACFQS8_13965</name>
</gene>
<dbReference type="Gene3D" id="3.30.390.10">
    <property type="entry name" value="Enolase-like, N-terminal domain"/>
    <property type="match status" value="1"/>
</dbReference>
<dbReference type="Pfam" id="PF03952">
    <property type="entry name" value="Enolase_N"/>
    <property type="match status" value="1"/>
</dbReference>
<evidence type="ECO:0000313" key="14">
    <source>
        <dbReference type="Proteomes" id="UP001596492"/>
    </source>
</evidence>
<dbReference type="Gene3D" id="3.20.20.120">
    <property type="entry name" value="Enolase-like C-terminal domain"/>
    <property type="match status" value="1"/>
</dbReference>
<evidence type="ECO:0000259" key="11">
    <source>
        <dbReference type="SMART" id="SM01192"/>
    </source>
</evidence>
<dbReference type="EMBL" id="JBHTBR010000005">
    <property type="protein sequence ID" value="MFC7292734.1"/>
    <property type="molecule type" value="Genomic_DNA"/>
</dbReference>
<keyword evidence="5 10" id="KW-0964">Secreted</keyword>
<keyword evidence="7 10" id="KW-0324">Glycolysis</keyword>
<comment type="similarity">
    <text evidence="2 10">Belongs to the enolase family.</text>
</comment>
<dbReference type="InterPro" id="IPR020811">
    <property type="entry name" value="Enolase_N"/>
</dbReference>
<evidence type="ECO:0000256" key="6">
    <source>
        <dbReference type="ARBA" id="ARBA00022842"/>
    </source>
</evidence>
<dbReference type="SFLD" id="SFLDF00002">
    <property type="entry name" value="enolase"/>
    <property type="match status" value="1"/>
</dbReference>
<keyword evidence="10" id="KW-0479">Metal-binding</keyword>
<dbReference type="SFLD" id="SFLDG00178">
    <property type="entry name" value="enolase"/>
    <property type="match status" value="1"/>
</dbReference>
<evidence type="ECO:0000256" key="2">
    <source>
        <dbReference type="ARBA" id="ARBA00009604"/>
    </source>
</evidence>
<dbReference type="GO" id="GO:0004634">
    <property type="term" value="F:phosphopyruvate hydratase activity"/>
    <property type="evidence" value="ECO:0007669"/>
    <property type="project" value="UniProtKB-EC"/>
</dbReference>
<evidence type="ECO:0000256" key="9">
    <source>
        <dbReference type="ARBA" id="ARBA00045763"/>
    </source>
</evidence>
<feature type="domain" description="Enolase C-terminal TIM barrel" evidence="11">
    <location>
        <begin position="142"/>
        <end position="427"/>
    </location>
</feature>
<dbReference type="PANTHER" id="PTHR11902:SF1">
    <property type="entry name" value="ENOLASE"/>
    <property type="match status" value="1"/>
</dbReference>
<comment type="catalytic activity">
    <reaction evidence="10">
        <text>(2R)-2-phosphoglycerate = phosphoenolpyruvate + H2O</text>
        <dbReference type="Rhea" id="RHEA:10164"/>
        <dbReference type="ChEBI" id="CHEBI:15377"/>
        <dbReference type="ChEBI" id="CHEBI:58289"/>
        <dbReference type="ChEBI" id="CHEBI:58702"/>
        <dbReference type="EC" id="4.2.1.11"/>
    </reaction>
</comment>
<keyword evidence="10" id="KW-0963">Cytoplasm</keyword>
<feature type="active site" description="Proton acceptor" evidence="10">
    <location>
        <position position="340"/>
    </location>
</feature>
<feature type="binding site" evidence="10">
    <location>
        <position position="245"/>
    </location>
    <ligand>
        <name>Mg(2+)</name>
        <dbReference type="ChEBI" id="CHEBI:18420"/>
    </ligand>
</feature>
<feature type="binding site" evidence="10">
    <location>
        <position position="166"/>
    </location>
    <ligand>
        <name>(2R)-2-phosphoglycerate</name>
        <dbReference type="ChEBI" id="CHEBI:58289"/>
    </ligand>
</feature>
<organism evidence="13 14">
    <name type="scientific">Hirschia litorea</name>
    <dbReference type="NCBI Taxonomy" id="1199156"/>
    <lineage>
        <taxon>Bacteria</taxon>
        <taxon>Pseudomonadati</taxon>
        <taxon>Pseudomonadota</taxon>
        <taxon>Alphaproteobacteria</taxon>
        <taxon>Hyphomonadales</taxon>
        <taxon>Hyphomonadaceae</taxon>
        <taxon>Hirschia</taxon>
    </lineage>
</organism>
<dbReference type="EC" id="4.2.1.11" evidence="3 10"/>
<evidence type="ECO:0000256" key="3">
    <source>
        <dbReference type="ARBA" id="ARBA00012058"/>
    </source>
</evidence>
<feature type="active site" description="Proton donor" evidence="10">
    <location>
        <position position="208"/>
    </location>
</feature>
<evidence type="ECO:0000256" key="1">
    <source>
        <dbReference type="ARBA" id="ARBA00005031"/>
    </source>
</evidence>
<evidence type="ECO:0000313" key="13">
    <source>
        <dbReference type="EMBL" id="MFC7292734.1"/>
    </source>
</evidence>
<keyword evidence="14" id="KW-1185">Reference proteome</keyword>
<feature type="binding site" evidence="10">
    <location>
        <position position="315"/>
    </location>
    <ligand>
        <name>Mg(2+)</name>
        <dbReference type="ChEBI" id="CHEBI:18420"/>
    </ligand>
</feature>
<evidence type="ECO:0000256" key="10">
    <source>
        <dbReference type="HAMAP-Rule" id="MF_00318"/>
    </source>
</evidence>
<dbReference type="SMART" id="SM01192">
    <property type="entry name" value="Enolase_C"/>
    <property type="match status" value="1"/>
</dbReference>
<comment type="cofactor">
    <cofactor evidence="10">
        <name>Mg(2+)</name>
        <dbReference type="ChEBI" id="CHEBI:18420"/>
    </cofactor>
    <text evidence="10">Binds a second Mg(2+) ion via substrate during catalysis.</text>
</comment>